<accession>A0ACC0C2K0</accession>
<comment type="caution">
    <text evidence="1">The sequence shown here is derived from an EMBL/GenBank/DDBJ whole genome shotgun (WGS) entry which is preliminary data.</text>
</comment>
<evidence type="ECO:0000313" key="2">
    <source>
        <dbReference type="Proteomes" id="UP001060085"/>
    </source>
</evidence>
<protein>
    <submittedName>
        <fullName evidence="1">Uncharacterized protein</fullName>
    </submittedName>
</protein>
<dbReference type="Proteomes" id="UP001060085">
    <property type="component" value="Linkage Group LG02"/>
</dbReference>
<reference evidence="2" key="1">
    <citation type="journal article" date="2023" name="Nat. Plants">
        <title>Single-cell RNA sequencing provides a high-resolution roadmap for understanding the multicellular compartmentation of specialized metabolism.</title>
        <authorList>
            <person name="Sun S."/>
            <person name="Shen X."/>
            <person name="Li Y."/>
            <person name="Li Y."/>
            <person name="Wang S."/>
            <person name="Li R."/>
            <person name="Zhang H."/>
            <person name="Shen G."/>
            <person name="Guo B."/>
            <person name="Wei J."/>
            <person name="Xu J."/>
            <person name="St-Pierre B."/>
            <person name="Chen S."/>
            <person name="Sun C."/>
        </authorList>
    </citation>
    <scope>NUCLEOTIDE SEQUENCE [LARGE SCALE GENOMIC DNA]</scope>
</reference>
<sequence length="214" mass="23854">MIEMYPSFYPTGYDFPFPPVSFPPPPPSPSLSPSSPAPLPLQCNGGSAAAPPDGEDRIYFQNVIAPTFVPTHETEWSTGLFSCFAGDPDHCILTAICPCVVAGQISEIVNEGKTSCVEGTLLCLILNTLCCCTCIYTCHTRSKMRHRYLLKGTNSSDFMTHLHCMYCALCQEYRELYRLGFDPSIGWFENMERDRRAVAVFRITPPTTEEGMQR</sequence>
<gene>
    <name evidence="1" type="ORF">M9H77_10125</name>
</gene>
<organism evidence="1 2">
    <name type="scientific">Catharanthus roseus</name>
    <name type="common">Madagascar periwinkle</name>
    <name type="synonym">Vinca rosea</name>
    <dbReference type="NCBI Taxonomy" id="4058"/>
    <lineage>
        <taxon>Eukaryota</taxon>
        <taxon>Viridiplantae</taxon>
        <taxon>Streptophyta</taxon>
        <taxon>Embryophyta</taxon>
        <taxon>Tracheophyta</taxon>
        <taxon>Spermatophyta</taxon>
        <taxon>Magnoliopsida</taxon>
        <taxon>eudicotyledons</taxon>
        <taxon>Gunneridae</taxon>
        <taxon>Pentapetalae</taxon>
        <taxon>asterids</taxon>
        <taxon>lamiids</taxon>
        <taxon>Gentianales</taxon>
        <taxon>Apocynaceae</taxon>
        <taxon>Rauvolfioideae</taxon>
        <taxon>Vinceae</taxon>
        <taxon>Catharanthinae</taxon>
        <taxon>Catharanthus</taxon>
    </lineage>
</organism>
<evidence type="ECO:0000313" key="1">
    <source>
        <dbReference type="EMBL" id="KAI5679175.1"/>
    </source>
</evidence>
<proteinExistence type="predicted"/>
<dbReference type="EMBL" id="CM044702">
    <property type="protein sequence ID" value="KAI5679175.1"/>
    <property type="molecule type" value="Genomic_DNA"/>
</dbReference>
<keyword evidence="2" id="KW-1185">Reference proteome</keyword>
<name>A0ACC0C2K0_CATRO</name>